<name>A0A060BSA6_9BACT</name>
<dbReference type="PROSITE" id="PS51677">
    <property type="entry name" value="NODB"/>
    <property type="match status" value="1"/>
</dbReference>
<dbReference type="Pfam" id="PF01522">
    <property type="entry name" value="Polysacc_deac_1"/>
    <property type="match status" value="1"/>
</dbReference>
<dbReference type="InterPro" id="IPR002509">
    <property type="entry name" value="NODB_dom"/>
</dbReference>
<dbReference type="SUPFAM" id="SSF88713">
    <property type="entry name" value="Glycoside hydrolase/deacetylase"/>
    <property type="match status" value="1"/>
</dbReference>
<dbReference type="EMBL" id="KF118301">
    <property type="protein sequence ID" value="AIA85562.1"/>
    <property type="molecule type" value="Genomic_DNA"/>
</dbReference>
<dbReference type="PANTHER" id="PTHR10587:SF133">
    <property type="entry name" value="CHITIN DEACETYLASE 1-RELATED"/>
    <property type="match status" value="1"/>
</dbReference>
<dbReference type="GO" id="GO:0005975">
    <property type="term" value="P:carbohydrate metabolic process"/>
    <property type="evidence" value="ECO:0007669"/>
    <property type="project" value="InterPro"/>
</dbReference>
<sequence length="155" mass="16986">GNIQAQDDNAAILAALERHRVRAMLFPAGLIAASPDNLALVRAWGDAGHAIGNHTYNHQALSQSDTATYLADVQQAQTLLHGLPGWCPRLRFPYLDEGADQAQHDQVIQWLAQHGYGVAPVTIALQDWEDTQRYQQLQQAGAQAEADASAELRQR</sequence>
<feature type="non-terminal residue" evidence="4">
    <location>
        <position position="155"/>
    </location>
</feature>
<evidence type="ECO:0000256" key="1">
    <source>
        <dbReference type="ARBA" id="ARBA00022723"/>
    </source>
</evidence>
<evidence type="ECO:0000256" key="2">
    <source>
        <dbReference type="ARBA" id="ARBA00022801"/>
    </source>
</evidence>
<accession>A0A060BSA6</accession>
<dbReference type="Gene3D" id="3.20.20.370">
    <property type="entry name" value="Glycoside hydrolase/deacetylase"/>
    <property type="match status" value="1"/>
</dbReference>
<protein>
    <submittedName>
        <fullName evidence="4">Polysacc_deac_1</fullName>
    </submittedName>
</protein>
<dbReference type="AlphaFoldDB" id="A0A060BSA6"/>
<dbReference type="InterPro" id="IPR011330">
    <property type="entry name" value="Glyco_hydro/deAcase_b/a-brl"/>
</dbReference>
<dbReference type="GO" id="GO:0046872">
    <property type="term" value="F:metal ion binding"/>
    <property type="evidence" value="ECO:0007669"/>
    <property type="project" value="UniProtKB-KW"/>
</dbReference>
<feature type="domain" description="NodB homology" evidence="3">
    <location>
        <begin position="1"/>
        <end position="155"/>
    </location>
</feature>
<evidence type="ECO:0000259" key="3">
    <source>
        <dbReference type="PROSITE" id="PS51677"/>
    </source>
</evidence>
<feature type="non-terminal residue" evidence="4">
    <location>
        <position position="1"/>
    </location>
</feature>
<proteinExistence type="predicted"/>
<dbReference type="PANTHER" id="PTHR10587">
    <property type="entry name" value="GLYCOSYL TRANSFERASE-RELATED"/>
    <property type="match status" value="1"/>
</dbReference>
<dbReference type="InterPro" id="IPR050248">
    <property type="entry name" value="Polysacc_deacetylase_ArnD"/>
</dbReference>
<dbReference type="GO" id="GO:0016810">
    <property type="term" value="F:hydrolase activity, acting on carbon-nitrogen (but not peptide) bonds"/>
    <property type="evidence" value="ECO:0007669"/>
    <property type="project" value="InterPro"/>
</dbReference>
<reference evidence="4" key="1">
    <citation type="journal article" date="2013" name="Environ. Microbiol.">
        <title>Seasonally variable intestinal metagenomes of the red palm weevil (Rhynchophorus ferrugineus).</title>
        <authorList>
            <person name="Jia S."/>
            <person name="Zhang X."/>
            <person name="Zhang G."/>
            <person name="Yin A."/>
            <person name="Zhang S."/>
            <person name="Li F."/>
            <person name="Wang L."/>
            <person name="Zhao D."/>
            <person name="Yun Q."/>
            <person name="Tala"/>
            <person name="Wang J."/>
            <person name="Sun G."/>
            <person name="Baabdullah M."/>
            <person name="Yu X."/>
            <person name="Hu S."/>
            <person name="Al-Mssallem I.S."/>
            <person name="Yu J."/>
        </authorList>
    </citation>
    <scope>NUCLEOTIDE SEQUENCE</scope>
</reference>
<evidence type="ECO:0000313" key="4">
    <source>
        <dbReference type="EMBL" id="AIA85562.1"/>
    </source>
</evidence>
<organism evidence="4">
    <name type="scientific">uncultured Bdellovibrio sp</name>
    <dbReference type="NCBI Taxonomy" id="239744"/>
    <lineage>
        <taxon>Bacteria</taxon>
        <taxon>Pseudomonadati</taxon>
        <taxon>Bdellovibrionota</taxon>
        <taxon>Bdellovibrionia</taxon>
        <taxon>Bdellovibrionales</taxon>
        <taxon>Pseudobdellovibrionaceae</taxon>
        <taxon>Bdellovibrio</taxon>
        <taxon>environmental samples</taxon>
    </lineage>
</organism>
<keyword evidence="1" id="KW-0479">Metal-binding</keyword>
<keyword evidence="2" id="KW-0378">Hydrolase</keyword>
<dbReference type="GO" id="GO:0016020">
    <property type="term" value="C:membrane"/>
    <property type="evidence" value="ECO:0007669"/>
    <property type="project" value="TreeGrafter"/>
</dbReference>